<organism evidence="1 2">
    <name type="scientific">Burkholderia territorii</name>
    <dbReference type="NCBI Taxonomy" id="1503055"/>
    <lineage>
        <taxon>Bacteria</taxon>
        <taxon>Pseudomonadati</taxon>
        <taxon>Pseudomonadota</taxon>
        <taxon>Betaproteobacteria</taxon>
        <taxon>Burkholderiales</taxon>
        <taxon>Burkholderiaceae</taxon>
        <taxon>Burkholderia</taxon>
        <taxon>Burkholderia cepacia complex</taxon>
    </lineage>
</organism>
<evidence type="ECO:0000313" key="1">
    <source>
        <dbReference type="EMBL" id="KAB0686527.1"/>
    </source>
</evidence>
<dbReference type="AlphaFoldDB" id="A0A6L3NNJ1"/>
<name>A0A6L3NNJ1_9BURK</name>
<dbReference type="RefSeq" id="WP_151002731.1">
    <property type="nucleotide sequence ID" value="NZ_CABVPO010000015.1"/>
</dbReference>
<dbReference type="Proteomes" id="UP000473571">
    <property type="component" value="Unassembled WGS sequence"/>
</dbReference>
<dbReference type="EMBL" id="VZOL01000001">
    <property type="protein sequence ID" value="KAB0686527.1"/>
    <property type="molecule type" value="Genomic_DNA"/>
</dbReference>
<reference evidence="1 2" key="1">
    <citation type="submission" date="2019-09" db="EMBL/GenBank/DDBJ databases">
        <title>Draft genome sequences of 48 bacterial type strains from the CCUG.</title>
        <authorList>
            <person name="Tunovic T."/>
            <person name="Pineiro-Iglesias B."/>
            <person name="Unosson C."/>
            <person name="Inganas E."/>
            <person name="Ohlen M."/>
            <person name="Cardew S."/>
            <person name="Jensie-Markopoulos S."/>
            <person name="Salva-Serra F."/>
            <person name="Jaen-Luchoro D."/>
            <person name="Karlsson R."/>
            <person name="Svensson-Stadler L."/>
            <person name="Chun J."/>
            <person name="Moore E."/>
        </authorList>
    </citation>
    <scope>NUCLEOTIDE SEQUENCE [LARGE SCALE GENOMIC DNA]</scope>
    <source>
        <strain evidence="1 2">CCUG 65687</strain>
    </source>
</reference>
<comment type="caution">
    <text evidence="1">The sequence shown here is derived from an EMBL/GenBank/DDBJ whole genome shotgun (WGS) entry which is preliminary data.</text>
</comment>
<gene>
    <name evidence="1" type="ORF">F7R13_00085</name>
</gene>
<proteinExistence type="predicted"/>
<sequence length="186" mass="20750">MSKVFIAGSIRIKHLDAKVKARIDNIIAKECDVLVGDASGADTSIQQYLWEHAVTHAVVYCSGPLPRNNVGSWPVRSVDSSYAPGSREFYTAKDVQMAKDADFGLMIWDSQSTGTLSNVIELLLRRRKSVVYVNKLKAFKNVRDAKELEELVALMPESAAIKADAKIRLFEKIDRLKQLQGDLFHA</sequence>
<accession>A0A6L3NNJ1</accession>
<evidence type="ECO:0000313" key="2">
    <source>
        <dbReference type="Proteomes" id="UP000473571"/>
    </source>
</evidence>
<protein>
    <submittedName>
        <fullName evidence="1">Uncharacterized protein</fullName>
    </submittedName>
</protein>